<accession>A0A1I7KCL1</accession>
<sequence>MLPLVSAALTIARAMRGLTIPEVAIMAGVTPDDVFDAENFLEDVHPATVQIIAGALGIDLRLVEKSF</sequence>
<gene>
    <name evidence="1" type="ORF">SAMN05421543_11528</name>
</gene>
<organism evidence="1 2">
    <name type="scientific">Alicyclobacillus macrosporangiidus</name>
    <dbReference type="NCBI Taxonomy" id="392015"/>
    <lineage>
        <taxon>Bacteria</taxon>
        <taxon>Bacillati</taxon>
        <taxon>Bacillota</taxon>
        <taxon>Bacilli</taxon>
        <taxon>Bacillales</taxon>
        <taxon>Alicyclobacillaceae</taxon>
        <taxon>Alicyclobacillus</taxon>
    </lineage>
</organism>
<proteinExistence type="predicted"/>
<keyword evidence="2" id="KW-1185">Reference proteome</keyword>
<name>A0A1I7KCL1_9BACL</name>
<dbReference type="Gene3D" id="1.10.260.40">
    <property type="entry name" value="lambda repressor-like DNA-binding domains"/>
    <property type="match status" value="1"/>
</dbReference>
<protein>
    <recommendedName>
        <fullName evidence="3">HTH cro/C1-type domain-containing protein</fullName>
    </recommendedName>
</protein>
<dbReference type="EMBL" id="FPBV01000015">
    <property type="protein sequence ID" value="SFU95116.1"/>
    <property type="molecule type" value="Genomic_DNA"/>
</dbReference>
<dbReference type="SUPFAM" id="SSF47413">
    <property type="entry name" value="lambda repressor-like DNA-binding domains"/>
    <property type="match status" value="1"/>
</dbReference>
<dbReference type="Proteomes" id="UP000183508">
    <property type="component" value="Unassembled WGS sequence"/>
</dbReference>
<evidence type="ECO:0000313" key="1">
    <source>
        <dbReference type="EMBL" id="SFU95116.1"/>
    </source>
</evidence>
<evidence type="ECO:0008006" key="3">
    <source>
        <dbReference type="Google" id="ProtNLM"/>
    </source>
</evidence>
<reference evidence="2" key="1">
    <citation type="submission" date="2016-10" db="EMBL/GenBank/DDBJ databases">
        <authorList>
            <person name="Varghese N."/>
        </authorList>
    </citation>
    <scope>NUCLEOTIDE SEQUENCE [LARGE SCALE GENOMIC DNA]</scope>
    <source>
        <strain evidence="2">DSM 17980</strain>
    </source>
</reference>
<dbReference type="AlphaFoldDB" id="A0A1I7KCL1"/>
<dbReference type="InterPro" id="IPR010982">
    <property type="entry name" value="Lambda_DNA-bd_dom_sf"/>
</dbReference>
<dbReference type="GO" id="GO:0003677">
    <property type="term" value="F:DNA binding"/>
    <property type="evidence" value="ECO:0007669"/>
    <property type="project" value="InterPro"/>
</dbReference>
<evidence type="ECO:0000313" key="2">
    <source>
        <dbReference type="Proteomes" id="UP000183508"/>
    </source>
</evidence>